<dbReference type="AlphaFoldDB" id="A0AAD5YAJ4"/>
<dbReference type="InterPro" id="IPR046450">
    <property type="entry name" value="PA_dom_sf"/>
</dbReference>
<dbReference type="SUPFAM" id="SSF53187">
    <property type="entry name" value="Zn-dependent exopeptidases"/>
    <property type="match status" value="1"/>
</dbReference>
<evidence type="ECO:0000259" key="2">
    <source>
        <dbReference type="Pfam" id="PF02225"/>
    </source>
</evidence>
<name>A0AAD5YAJ4_9APHY</name>
<dbReference type="EMBL" id="JANAWD010000446">
    <property type="protein sequence ID" value="KAJ3479319.1"/>
    <property type="molecule type" value="Genomic_DNA"/>
</dbReference>
<accession>A0AAD5YAJ4</accession>
<evidence type="ECO:0000256" key="1">
    <source>
        <dbReference type="ARBA" id="ARBA00005634"/>
    </source>
</evidence>
<feature type="domain" description="Transferrin receptor-like dimerisation" evidence="3">
    <location>
        <begin position="559"/>
        <end position="696"/>
    </location>
</feature>
<evidence type="ECO:0000313" key="5">
    <source>
        <dbReference type="EMBL" id="KAJ3479319.1"/>
    </source>
</evidence>
<evidence type="ECO:0000313" key="6">
    <source>
        <dbReference type="Proteomes" id="UP001212997"/>
    </source>
</evidence>
<dbReference type="SUPFAM" id="SSF52025">
    <property type="entry name" value="PA domain"/>
    <property type="match status" value="1"/>
</dbReference>
<dbReference type="FunFam" id="3.40.630.10:FF:000101">
    <property type="entry name" value="N-acetylated alpha-linked acidic dipeptidase like 1"/>
    <property type="match status" value="1"/>
</dbReference>
<dbReference type="Pfam" id="PF04389">
    <property type="entry name" value="Peptidase_M28"/>
    <property type="match status" value="1"/>
</dbReference>
<dbReference type="InterPro" id="IPR003137">
    <property type="entry name" value="PA_domain"/>
</dbReference>
<evidence type="ECO:0000259" key="4">
    <source>
        <dbReference type="Pfam" id="PF04389"/>
    </source>
</evidence>
<reference evidence="5" key="1">
    <citation type="submission" date="2022-07" db="EMBL/GenBank/DDBJ databases">
        <title>Genome Sequence of Physisporinus lineatus.</title>
        <authorList>
            <person name="Buettner E."/>
        </authorList>
    </citation>
    <scope>NUCLEOTIDE SEQUENCE</scope>
    <source>
        <strain evidence="5">VT162</strain>
    </source>
</reference>
<dbReference type="InterPro" id="IPR039373">
    <property type="entry name" value="Peptidase_M28B"/>
</dbReference>
<dbReference type="Pfam" id="PF02225">
    <property type="entry name" value="PA"/>
    <property type="match status" value="1"/>
</dbReference>
<dbReference type="InterPro" id="IPR007484">
    <property type="entry name" value="Peptidase_M28"/>
</dbReference>
<dbReference type="Pfam" id="PF04253">
    <property type="entry name" value="TFR_dimer"/>
    <property type="match status" value="1"/>
</dbReference>
<dbReference type="CDD" id="cd02121">
    <property type="entry name" value="PA_GCPII_like"/>
    <property type="match status" value="1"/>
</dbReference>
<dbReference type="InterPro" id="IPR007365">
    <property type="entry name" value="TFR-like_dimer_dom"/>
</dbReference>
<organism evidence="5 6">
    <name type="scientific">Meripilus lineatus</name>
    <dbReference type="NCBI Taxonomy" id="2056292"/>
    <lineage>
        <taxon>Eukaryota</taxon>
        <taxon>Fungi</taxon>
        <taxon>Dikarya</taxon>
        <taxon>Basidiomycota</taxon>
        <taxon>Agaricomycotina</taxon>
        <taxon>Agaricomycetes</taxon>
        <taxon>Polyporales</taxon>
        <taxon>Meripilaceae</taxon>
        <taxon>Meripilus</taxon>
    </lineage>
</organism>
<dbReference type="PANTHER" id="PTHR10404:SF46">
    <property type="entry name" value="VACUOLAR PROTEIN SORTING-ASSOCIATED PROTEIN 70"/>
    <property type="match status" value="1"/>
</dbReference>
<dbReference type="SUPFAM" id="SSF47672">
    <property type="entry name" value="Transferrin receptor-like dimerisation domain"/>
    <property type="match status" value="1"/>
</dbReference>
<comment type="similarity">
    <text evidence="1">Belongs to the peptidase M28 family. M28B subfamily.</text>
</comment>
<evidence type="ECO:0008006" key="7">
    <source>
        <dbReference type="Google" id="ProtNLM"/>
    </source>
</evidence>
<dbReference type="CDD" id="cd08022">
    <property type="entry name" value="M28_PSMA_like"/>
    <property type="match status" value="1"/>
</dbReference>
<comment type="caution">
    <text evidence="5">The sequence shown here is derived from an EMBL/GenBank/DDBJ whole genome shotgun (WGS) entry which is preliminary data.</text>
</comment>
<gene>
    <name evidence="5" type="ORF">NLI96_g9140</name>
</gene>
<proteinExistence type="inferred from homology"/>
<feature type="domain" description="PA" evidence="2">
    <location>
        <begin position="105"/>
        <end position="181"/>
    </location>
</feature>
<dbReference type="PANTHER" id="PTHR10404">
    <property type="entry name" value="N-ACETYLATED-ALPHA-LINKED ACIDIC DIPEPTIDASE"/>
    <property type="match status" value="1"/>
</dbReference>
<dbReference type="InterPro" id="IPR036757">
    <property type="entry name" value="TFR-like_dimer_dom_sf"/>
</dbReference>
<feature type="domain" description="Peptidase M28" evidence="4">
    <location>
        <begin position="268"/>
        <end position="395"/>
    </location>
</feature>
<sequence length="701" mass="78334">MFLSLLQEHLGIPIPEVEPIYSAGTPQSRDATLSMTERDQPTAWIDTYFPVLNTPLDRRLEILDEEGRVVWKADLEEYSDESDPDAHRHARSVPAFHGLSRDGDVKGEIVYANYGRPEDFQSLLEDGITLNGKIALVRSGGLFRGLKIMAAQNFGISGVLIYTDPENDGAATIENGYTPYPHGPARNPTSLERGSVQFISMYPGDPTTPGYPSYENSTRCEATSIPAIPSLPISWSNAEVLLREIAKGKNSTIHLVNHVKNGVIPIWNTIGVIPGHIKDEVVVLGSHRDAWASAGDPSSGTASLHEIIRGFGALLKRGWKPIRTIVIASWDAEEFGLIGSTEWGEDFADWIDKYVVAYSNLDASVYGSQYRIHASPSLSHLVRETALRIPHPTDPSRTLWDARMDLGALEPHFPPGQNNSFLQPQRDETDSLGVVPLGSGSDFTVFLQRIGASIMPFRRPIYPDESKSTQVASSNEDFITGPNDPVYHYHSIFDSQRWQEVYGDPGFHRHVAVARHLGIQVLSIANAVILPFNTTYYSLELERHLARVEEIASCSSVAVDLTDLKTAITKLQLASQRLDEQKYGVCEAYHRLSSGYSTWPWNFYPTQRKSQDMIHRRVKSINNRLARFERGFIHKDGLPDRKWYRHLGVAPGKWLGYGATTFPALTESLTLYSDPKMAQYEAERLRVLIDNLAEKLNSENI</sequence>
<dbReference type="Gene3D" id="3.40.630.10">
    <property type="entry name" value="Zn peptidases"/>
    <property type="match status" value="1"/>
</dbReference>
<dbReference type="Gene3D" id="3.50.30.30">
    <property type="match status" value="1"/>
</dbReference>
<dbReference type="Gene3D" id="1.20.930.40">
    <property type="entry name" value="Transferrin receptor-like, dimerisation domain"/>
    <property type="match status" value="1"/>
</dbReference>
<protein>
    <recommendedName>
        <fullName evidence="7">Zn-dependent exopeptidase</fullName>
    </recommendedName>
</protein>
<keyword evidence="6" id="KW-1185">Reference proteome</keyword>
<dbReference type="Proteomes" id="UP001212997">
    <property type="component" value="Unassembled WGS sequence"/>
</dbReference>
<dbReference type="GO" id="GO:0004180">
    <property type="term" value="F:carboxypeptidase activity"/>
    <property type="evidence" value="ECO:0007669"/>
    <property type="project" value="TreeGrafter"/>
</dbReference>
<evidence type="ECO:0000259" key="3">
    <source>
        <dbReference type="Pfam" id="PF04253"/>
    </source>
</evidence>